<dbReference type="Pfam" id="PF08843">
    <property type="entry name" value="AbiEii"/>
    <property type="match status" value="1"/>
</dbReference>
<name>A0A1V0P2A7_LACLL</name>
<evidence type="ECO:0000256" key="1">
    <source>
        <dbReference type="SAM" id="MobiDB-lite"/>
    </source>
</evidence>
<dbReference type="GO" id="GO:0016740">
    <property type="term" value="F:transferase activity"/>
    <property type="evidence" value="ECO:0007669"/>
    <property type="project" value="UniProtKB-KW"/>
</dbReference>
<dbReference type="InterPro" id="IPR014942">
    <property type="entry name" value="AbiEii"/>
</dbReference>
<reference evidence="2 3" key="1">
    <citation type="journal article" date="2017" name="BMC Genomics">
        <title>Comparative and functional genomics of the Lactococcus lactis taxon; insights into evolution and niche adaptation.</title>
        <authorList>
            <person name="Kelleher P."/>
            <person name="Bottacini F."/>
            <person name="Mahony J."/>
            <person name="Kilcawley K.N."/>
            <person name="van Sinderen D."/>
        </authorList>
    </citation>
    <scope>NUCLEOTIDE SEQUENCE [LARGE SCALE GENOMIC DNA]</scope>
    <source>
        <strain evidence="2 3">UC06</strain>
    </source>
</reference>
<evidence type="ECO:0000313" key="3">
    <source>
        <dbReference type="Proteomes" id="UP000192095"/>
    </source>
</evidence>
<feature type="region of interest" description="Disordered" evidence="1">
    <location>
        <begin position="286"/>
        <end position="327"/>
    </location>
</feature>
<sequence length="327" mass="37868">MLSEQRVKNLIKKKMDETGLSAQQLYRLYAVEQLAKKIASTEQLKDKFILKGGYLLTTILQLANRATADLDGTIANMRLDEEGLKEFEQLISKPESNGKTYFEWLRQEETREDFLYNGFKIHLNYCIGKMKIPIKIDLTTGEDILPAQNQQIQLLFEDEKIDFRSYPIEQIMADKVITTLSYGQVDNTNSRSKDLYDIYVLKNVFPKFSLVDVIVAMNKTKTQRNLEIPANEYGEIISRLSRSAEQESLWRKFQSQNSYARTLDFETVFEAVKAVVDDLATTEEKMLSRTKGKNPKNNFEKRLREAEEKQAKFIEDNSPEKSESAHL</sequence>
<accession>A0A1V0P2A7</accession>
<dbReference type="AlphaFoldDB" id="A0A1V0P2A7"/>
<proteinExistence type="predicted"/>
<evidence type="ECO:0000313" key="2">
    <source>
        <dbReference type="EMBL" id="ARE20942.1"/>
    </source>
</evidence>
<dbReference type="RefSeq" id="WP_081213535.1">
    <property type="nucleotide sequence ID" value="NZ_CP015902.2"/>
</dbReference>
<keyword evidence="2" id="KW-0808">Transferase</keyword>
<dbReference type="EMBL" id="CP015902">
    <property type="protein sequence ID" value="ARE20942.1"/>
    <property type="molecule type" value="Genomic_DNA"/>
</dbReference>
<gene>
    <name evidence="2" type="ORF">LLUC06_1397</name>
</gene>
<dbReference type="Proteomes" id="UP000192095">
    <property type="component" value="Chromosome"/>
</dbReference>
<organism evidence="2 3">
    <name type="scientific">Lactococcus lactis subsp. lactis</name>
    <name type="common">Streptococcus lactis</name>
    <dbReference type="NCBI Taxonomy" id="1360"/>
    <lineage>
        <taxon>Bacteria</taxon>
        <taxon>Bacillati</taxon>
        <taxon>Bacillota</taxon>
        <taxon>Bacilli</taxon>
        <taxon>Lactobacillales</taxon>
        <taxon>Streptococcaceae</taxon>
        <taxon>Lactococcus</taxon>
    </lineage>
</organism>
<feature type="compositionally biased region" description="Basic and acidic residues" evidence="1">
    <location>
        <begin position="298"/>
        <end position="327"/>
    </location>
</feature>
<protein>
    <submittedName>
        <fullName evidence="2">Nucleotidyl transferase AbiEii/AbiGii toxin family protein</fullName>
    </submittedName>
</protein>